<organism evidence="1 2">
    <name type="scientific">Araneus ventricosus</name>
    <name type="common">Orbweaver spider</name>
    <name type="synonym">Epeira ventricosa</name>
    <dbReference type="NCBI Taxonomy" id="182803"/>
    <lineage>
        <taxon>Eukaryota</taxon>
        <taxon>Metazoa</taxon>
        <taxon>Ecdysozoa</taxon>
        <taxon>Arthropoda</taxon>
        <taxon>Chelicerata</taxon>
        <taxon>Arachnida</taxon>
        <taxon>Araneae</taxon>
        <taxon>Araneomorphae</taxon>
        <taxon>Entelegynae</taxon>
        <taxon>Araneoidea</taxon>
        <taxon>Araneidae</taxon>
        <taxon>Araneus</taxon>
    </lineage>
</organism>
<gene>
    <name evidence="1" type="primary">CU57_58</name>
    <name evidence="1" type="ORF">AVEN_102249_1</name>
</gene>
<dbReference type="AlphaFoldDB" id="A0A4Y2L7R0"/>
<feature type="non-terminal residue" evidence="1">
    <location>
        <position position="1"/>
    </location>
</feature>
<feature type="non-terminal residue" evidence="1">
    <location>
        <position position="38"/>
    </location>
</feature>
<dbReference type="EMBL" id="BGPR01005479">
    <property type="protein sequence ID" value="GBN10552.1"/>
    <property type="molecule type" value="Genomic_DNA"/>
</dbReference>
<evidence type="ECO:0000313" key="1">
    <source>
        <dbReference type="EMBL" id="GBN10552.1"/>
    </source>
</evidence>
<keyword evidence="2" id="KW-1185">Reference proteome</keyword>
<dbReference type="Proteomes" id="UP000499080">
    <property type="component" value="Unassembled WGS sequence"/>
</dbReference>
<sequence length="38" mass="4766">RWSSRTRSCPCRPCSLRWSDRTWSHPWSRSSSWTRIWQ</sequence>
<accession>A0A4Y2L7R0</accession>
<name>A0A4Y2L7R0_ARAVE</name>
<evidence type="ECO:0000313" key="2">
    <source>
        <dbReference type="Proteomes" id="UP000499080"/>
    </source>
</evidence>
<proteinExistence type="predicted"/>
<protein>
    <submittedName>
        <fullName evidence="1">Adult-specific rigid cuticular protein 15.7</fullName>
    </submittedName>
</protein>
<reference evidence="1 2" key="1">
    <citation type="journal article" date="2019" name="Sci. Rep.">
        <title>Orb-weaving spider Araneus ventricosus genome elucidates the spidroin gene catalogue.</title>
        <authorList>
            <person name="Kono N."/>
            <person name="Nakamura H."/>
            <person name="Ohtoshi R."/>
            <person name="Moran D.A.P."/>
            <person name="Shinohara A."/>
            <person name="Yoshida Y."/>
            <person name="Fujiwara M."/>
            <person name="Mori M."/>
            <person name="Tomita M."/>
            <person name="Arakawa K."/>
        </authorList>
    </citation>
    <scope>NUCLEOTIDE SEQUENCE [LARGE SCALE GENOMIC DNA]</scope>
</reference>
<comment type="caution">
    <text evidence="1">The sequence shown here is derived from an EMBL/GenBank/DDBJ whole genome shotgun (WGS) entry which is preliminary data.</text>
</comment>